<feature type="compositionally biased region" description="Basic and acidic residues" evidence="1">
    <location>
        <begin position="35"/>
        <end position="58"/>
    </location>
</feature>
<protein>
    <recommendedName>
        <fullName evidence="3">Methyltransferase domain-containing protein</fullName>
    </recommendedName>
</protein>
<dbReference type="SUPFAM" id="SSF53335">
    <property type="entry name" value="S-adenosyl-L-methionine-dependent methyltransferases"/>
    <property type="match status" value="1"/>
</dbReference>
<feature type="region of interest" description="Disordered" evidence="1">
    <location>
        <begin position="1"/>
        <end position="72"/>
    </location>
</feature>
<organism evidence="2">
    <name type="scientific">Chrysotila carterae</name>
    <name type="common">Marine alga</name>
    <name type="synonym">Syracosphaera carterae</name>
    <dbReference type="NCBI Taxonomy" id="13221"/>
    <lineage>
        <taxon>Eukaryota</taxon>
        <taxon>Haptista</taxon>
        <taxon>Haptophyta</taxon>
        <taxon>Prymnesiophyceae</taxon>
        <taxon>Isochrysidales</taxon>
        <taxon>Isochrysidaceae</taxon>
        <taxon>Chrysotila</taxon>
    </lineage>
</organism>
<name>A0A7S4FA41_CHRCT</name>
<dbReference type="AlphaFoldDB" id="A0A7S4FA41"/>
<reference evidence="2" key="1">
    <citation type="submission" date="2021-01" db="EMBL/GenBank/DDBJ databases">
        <authorList>
            <person name="Corre E."/>
            <person name="Pelletier E."/>
            <person name="Niang G."/>
            <person name="Scheremetjew M."/>
            <person name="Finn R."/>
            <person name="Kale V."/>
            <person name="Holt S."/>
            <person name="Cochrane G."/>
            <person name="Meng A."/>
            <person name="Brown T."/>
            <person name="Cohen L."/>
        </authorList>
    </citation>
    <scope>NUCLEOTIDE SEQUENCE</scope>
    <source>
        <strain evidence="2">CCMP645</strain>
    </source>
</reference>
<dbReference type="EMBL" id="HBIZ01054514">
    <property type="protein sequence ID" value="CAE0782212.1"/>
    <property type="molecule type" value="Transcribed_RNA"/>
</dbReference>
<evidence type="ECO:0000313" key="2">
    <source>
        <dbReference type="EMBL" id="CAE0782212.1"/>
    </source>
</evidence>
<dbReference type="InterPro" id="IPR029063">
    <property type="entry name" value="SAM-dependent_MTases_sf"/>
</dbReference>
<feature type="compositionally biased region" description="Basic and acidic residues" evidence="1">
    <location>
        <begin position="1"/>
        <end position="10"/>
    </location>
</feature>
<gene>
    <name evidence="2" type="ORF">PCAR00345_LOCUS34908</name>
</gene>
<dbReference type="Gene3D" id="3.40.50.150">
    <property type="entry name" value="Vaccinia Virus protein VP39"/>
    <property type="match status" value="1"/>
</dbReference>
<evidence type="ECO:0000256" key="1">
    <source>
        <dbReference type="SAM" id="MobiDB-lite"/>
    </source>
</evidence>
<evidence type="ECO:0008006" key="3">
    <source>
        <dbReference type="Google" id="ProtNLM"/>
    </source>
</evidence>
<proteinExistence type="predicted"/>
<sequence length="507" mass="56355">MDKSLDELVRAGRARHASGKGSGMRQQGWGGGGESWERRDRRDSQGARDTVHMRDGWDNRCAQGSRDGDYRNGGVWDRLGGSIQNASRRASWDGAGRTRSATDGAASYDNRGMDSRGSYSDTRASAAHNFQEGDLRKRLRDDRHAPDLDRQPQRRKSEGEGHGNRAQDGKGVMLDDEGYLWFDEASGVCTYYQDRRRKWPFHTDSAGKEHLEALVRANATLRALNVELLLAAGEPGQIAAEGERLYVEKPTLRGNQNVTWSFDEYGHPGLQLHYLKLKSWQRFTETYALLERASRVGLFDSAAPDGRPLRVVALGGGPGYELLATRRFLEAKPCALAGLELINTDVQPTWRGYSEALGFQFHVFDIFSGGLFEAIGVSDIDYVIISYVMIYIAKTPGDPRHEAVCDELKRLLQRGVRAIIVSERSETTPACRMMESRGVRVVRLIDQSMGVDERQSLFLADAAAQTVGSEPADTHRKLTFPNVPFEEHKIKRGGAAGAGGSQTKWYS</sequence>
<feature type="compositionally biased region" description="Basic and acidic residues" evidence="1">
    <location>
        <begin position="131"/>
        <end position="168"/>
    </location>
</feature>
<feature type="region of interest" description="Disordered" evidence="1">
    <location>
        <begin position="85"/>
        <end position="171"/>
    </location>
</feature>
<accession>A0A7S4FA41</accession>